<evidence type="ECO:0000259" key="5">
    <source>
        <dbReference type="PROSITE" id="PS50146"/>
    </source>
</evidence>
<protein>
    <submittedName>
        <fullName evidence="6">Diacylglycerol kinase</fullName>
    </submittedName>
</protein>
<reference evidence="6 7" key="1">
    <citation type="submission" date="2018-01" db="EMBL/GenBank/DDBJ databases">
        <title>Deinococcus koreensis sp. nov., a radiation-resistant bacterium isolated from river water.</title>
        <authorList>
            <person name="Choi A."/>
        </authorList>
    </citation>
    <scope>NUCLEOTIDE SEQUENCE [LARGE SCALE GENOMIC DNA]</scope>
    <source>
        <strain evidence="6 7">SJW1-2</strain>
    </source>
</reference>
<keyword evidence="1" id="KW-0808">Transferase</keyword>
<dbReference type="PANTHER" id="PTHR12358:SF106">
    <property type="entry name" value="LIPID KINASE YEGS"/>
    <property type="match status" value="1"/>
</dbReference>
<proteinExistence type="predicted"/>
<evidence type="ECO:0000313" key="6">
    <source>
        <dbReference type="EMBL" id="PNY79968.1"/>
    </source>
</evidence>
<dbReference type="GO" id="GO:0005524">
    <property type="term" value="F:ATP binding"/>
    <property type="evidence" value="ECO:0007669"/>
    <property type="project" value="UniProtKB-KW"/>
</dbReference>
<sequence length="308" mass="32623">MDSPLPGTARRYAVVLNPHAGGGLALRRWPELEQELRRRALAFELIREATGSAALARLQALPPEVAVLAVGGDGTVGALLPALVGTGRALGIVPLGTGNDFAGLLRLPPNDFGAALDRLAHQPRLVDALDVQIQAGDEVGQRFVLLNGLGMGFDAQVAATMTRAPARLQGFGRYLWSAVATLRELSLGTVTVTVDGVRLHHGPSALVAVMNGTRYGGGFQISPLSDAQDGRLNVLASGPVTRLQLLGLMARVLRGAHLGHPLVHHRAGREVEVVWNRPTDLHLDGDLHGQVTRLSTRVLPEAVRLLNA</sequence>
<dbReference type="InterPro" id="IPR016064">
    <property type="entry name" value="NAD/diacylglycerol_kinase_sf"/>
</dbReference>
<dbReference type="Gene3D" id="2.60.200.40">
    <property type="match status" value="1"/>
</dbReference>
<dbReference type="Proteomes" id="UP000236379">
    <property type="component" value="Unassembled WGS sequence"/>
</dbReference>
<gene>
    <name evidence="6" type="ORF">CVO96_00115</name>
</gene>
<dbReference type="AlphaFoldDB" id="A0A2K3UTW9"/>
<dbReference type="EMBL" id="PPPD01000001">
    <property type="protein sequence ID" value="PNY79968.1"/>
    <property type="molecule type" value="Genomic_DNA"/>
</dbReference>
<feature type="domain" description="DAGKc" evidence="5">
    <location>
        <begin position="7"/>
        <end position="135"/>
    </location>
</feature>
<dbReference type="InterPro" id="IPR050187">
    <property type="entry name" value="Lipid_Phosphate_FormReg"/>
</dbReference>
<dbReference type="InterPro" id="IPR045540">
    <property type="entry name" value="YegS/DAGK_C"/>
</dbReference>
<evidence type="ECO:0000256" key="4">
    <source>
        <dbReference type="ARBA" id="ARBA00022840"/>
    </source>
</evidence>
<dbReference type="InterPro" id="IPR017438">
    <property type="entry name" value="ATP-NAD_kinase_N"/>
</dbReference>
<dbReference type="GO" id="GO:0016301">
    <property type="term" value="F:kinase activity"/>
    <property type="evidence" value="ECO:0007669"/>
    <property type="project" value="UniProtKB-KW"/>
</dbReference>
<dbReference type="SMART" id="SM00046">
    <property type="entry name" value="DAGKc"/>
    <property type="match status" value="1"/>
</dbReference>
<evidence type="ECO:0000256" key="3">
    <source>
        <dbReference type="ARBA" id="ARBA00022777"/>
    </source>
</evidence>
<comment type="caution">
    <text evidence="6">The sequence shown here is derived from an EMBL/GenBank/DDBJ whole genome shotgun (WGS) entry which is preliminary data.</text>
</comment>
<keyword evidence="4" id="KW-0067">ATP-binding</keyword>
<dbReference type="InterPro" id="IPR001206">
    <property type="entry name" value="Diacylglycerol_kinase_cat_dom"/>
</dbReference>
<accession>A0A2K3UTW9</accession>
<dbReference type="Pfam" id="PF19279">
    <property type="entry name" value="YegS_C"/>
    <property type="match status" value="1"/>
</dbReference>
<organism evidence="6 7">
    <name type="scientific">Deinococcus koreensis</name>
    <dbReference type="NCBI Taxonomy" id="2054903"/>
    <lineage>
        <taxon>Bacteria</taxon>
        <taxon>Thermotogati</taxon>
        <taxon>Deinococcota</taxon>
        <taxon>Deinococci</taxon>
        <taxon>Deinococcales</taxon>
        <taxon>Deinococcaceae</taxon>
        <taxon>Deinococcus</taxon>
    </lineage>
</organism>
<evidence type="ECO:0000313" key="7">
    <source>
        <dbReference type="Proteomes" id="UP000236379"/>
    </source>
</evidence>
<keyword evidence="2" id="KW-0547">Nucleotide-binding</keyword>
<keyword evidence="3 6" id="KW-0418">Kinase</keyword>
<dbReference type="RefSeq" id="WP_103308986.1">
    <property type="nucleotide sequence ID" value="NZ_PPPD01000001.1"/>
</dbReference>
<name>A0A2K3UTW9_9DEIO</name>
<keyword evidence="7" id="KW-1185">Reference proteome</keyword>
<dbReference type="PANTHER" id="PTHR12358">
    <property type="entry name" value="SPHINGOSINE KINASE"/>
    <property type="match status" value="1"/>
</dbReference>
<dbReference type="SUPFAM" id="SSF111331">
    <property type="entry name" value="NAD kinase/diacylglycerol kinase-like"/>
    <property type="match status" value="1"/>
</dbReference>
<evidence type="ECO:0000256" key="2">
    <source>
        <dbReference type="ARBA" id="ARBA00022741"/>
    </source>
</evidence>
<dbReference type="Gene3D" id="3.40.50.10330">
    <property type="entry name" value="Probable inorganic polyphosphate/atp-NAD kinase, domain 1"/>
    <property type="match status" value="1"/>
</dbReference>
<dbReference type="OrthoDB" id="9786026at2"/>
<dbReference type="Pfam" id="PF00781">
    <property type="entry name" value="DAGK_cat"/>
    <property type="match status" value="1"/>
</dbReference>
<evidence type="ECO:0000256" key="1">
    <source>
        <dbReference type="ARBA" id="ARBA00022679"/>
    </source>
</evidence>
<dbReference type="GO" id="GO:0005886">
    <property type="term" value="C:plasma membrane"/>
    <property type="evidence" value="ECO:0007669"/>
    <property type="project" value="TreeGrafter"/>
</dbReference>
<dbReference type="PROSITE" id="PS50146">
    <property type="entry name" value="DAGK"/>
    <property type="match status" value="1"/>
</dbReference>